<keyword evidence="3" id="KW-1185">Reference proteome</keyword>
<evidence type="ECO:0000313" key="3">
    <source>
        <dbReference type="Proteomes" id="UP000807025"/>
    </source>
</evidence>
<evidence type="ECO:0000313" key="2">
    <source>
        <dbReference type="EMBL" id="KAF9491727.1"/>
    </source>
</evidence>
<protein>
    <submittedName>
        <fullName evidence="2">Uncharacterized protein</fullName>
    </submittedName>
</protein>
<sequence>MPTHNIMFCLGSITRGMSRGVHTITASHHLSYAKWSCSSGGKLCIKPISHRESVASLNHVSRMVHALMFLTDCHLIPPILVLLSMYILCTGYDLVRFSCALFTIYACTLMLLSGKER</sequence>
<name>A0A9P5ZNU8_PLEER</name>
<feature type="transmembrane region" description="Helical" evidence="1">
    <location>
        <begin position="94"/>
        <end position="112"/>
    </location>
</feature>
<feature type="transmembrane region" description="Helical" evidence="1">
    <location>
        <begin position="66"/>
        <end position="88"/>
    </location>
</feature>
<reference evidence="2" key="1">
    <citation type="submission" date="2020-11" db="EMBL/GenBank/DDBJ databases">
        <authorList>
            <consortium name="DOE Joint Genome Institute"/>
            <person name="Ahrendt S."/>
            <person name="Riley R."/>
            <person name="Andreopoulos W."/>
            <person name="Labutti K."/>
            <person name="Pangilinan J."/>
            <person name="Ruiz-Duenas F.J."/>
            <person name="Barrasa J.M."/>
            <person name="Sanchez-Garcia M."/>
            <person name="Camarero S."/>
            <person name="Miyauchi S."/>
            <person name="Serrano A."/>
            <person name="Linde D."/>
            <person name="Babiker R."/>
            <person name="Drula E."/>
            <person name="Ayuso-Fernandez I."/>
            <person name="Pacheco R."/>
            <person name="Padilla G."/>
            <person name="Ferreira P."/>
            <person name="Barriuso J."/>
            <person name="Kellner H."/>
            <person name="Castanera R."/>
            <person name="Alfaro M."/>
            <person name="Ramirez L."/>
            <person name="Pisabarro A.G."/>
            <person name="Kuo A."/>
            <person name="Tritt A."/>
            <person name="Lipzen A."/>
            <person name="He G."/>
            <person name="Yan M."/>
            <person name="Ng V."/>
            <person name="Cullen D."/>
            <person name="Martin F."/>
            <person name="Rosso M.-N."/>
            <person name="Henrissat B."/>
            <person name="Hibbett D."/>
            <person name="Martinez A.T."/>
            <person name="Grigoriev I.V."/>
        </authorList>
    </citation>
    <scope>NUCLEOTIDE SEQUENCE</scope>
    <source>
        <strain evidence="2">ATCC 90797</strain>
    </source>
</reference>
<accession>A0A9P5ZNU8</accession>
<keyword evidence="1" id="KW-1133">Transmembrane helix</keyword>
<gene>
    <name evidence="2" type="ORF">BDN71DRAFT_1286895</name>
</gene>
<keyword evidence="1" id="KW-0812">Transmembrane</keyword>
<evidence type="ECO:0000256" key="1">
    <source>
        <dbReference type="SAM" id="Phobius"/>
    </source>
</evidence>
<organism evidence="2 3">
    <name type="scientific">Pleurotus eryngii</name>
    <name type="common">Boletus of the steppes</name>
    <dbReference type="NCBI Taxonomy" id="5323"/>
    <lineage>
        <taxon>Eukaryota</taxon>
        <taxon>Fungi</taxon>
        <taxon>Dikarya</taxon>
        <taxon>Basidiomycota</taxon>
        <taxon>Agaricomycotina</taxon>
        <taxon>Agaricomycetes</taxon>
        <taxon>Agaricomycetidae</taxon>
        <taxon>Agaricales</taxon>
        <taxon>Pleurotineae</taxon>
        <taxon>Pleurotaceae</taxon>
        <taxon>Pleurotus</taxon>
    </lineage>
</organism>
<proteinExistence type="predicted"/>
<dbReference type="AlphaFoldDB" id="A0A9P5ZNU8"/>
<keyword evidence="1" id="KW-0472">Membrane</keyword>
<dbReference type="EMBL" id="MU154613">
    <property type="protein sequence ID" value="KAF9491727.1"/>
    <property type="molecule type" value="Genomic_DNA"/>
</dbReference>
<comment type="caution">
    <text evidence="2">The sequence shown here is derived from an EMBL/GenBank/DDBJ whole genome shotgun (WGS) entry which is preliminary data.</text>
</comment>
<dbReference type="Proteomes" id="UP000807025">
    <property type="component" value="Unassembled WGS sequence"/>
</dbReference>